<keyword evidence="8" id="KW-1185">Reference proteome</keyword>
<gene>
    <name evidence="7" type="ORF">QBC33DRAFT_593044</name>
</gene>
<dbReference type="Proteomes" id="UP001244011">
    <property type="component" value="Unassembled WGS sequence"/>
</dbReference>
<dbReference type="SUPFAM" id="SSF51905">
    <property type="entry name" value="FAD/NAD(P)-binding domain"/>
    <property type="match status" value="1"/>
</dbReference>
<dbReference type="InterPro" id="IPR036188">
    <property type="entry name" value="FAD/NAD-bd_sf"/>
</dbReference>
<evidence type="ECO:0000259" key="6">
    <source>
        <dbReference type="Pfam" id="PF01494"/>
    </source>
</evidence>
<keyword evidence="2" id="KW-0274">FAD</keyword>
<keyword evidence="3" id="KW-0560">Oxidoreductase</keyword>
<evidence type="ECO:0000256" key="5">
    <source>
        <dbReference type="SAM" id="MobiDB-lite"/>
    </source>
</evidence>
<protein>
    <submittedName>
        <fullName evidence="7">FAD NAD(P)-binding domain-containing protein</fullName>
    </submittedName>
</protein>
<dbReference type="InterPro" id="IPR002938">
    <property type="entry name" value="FAD-bd"/>
</dbReference>
<dbReference type="Pfam" id="PF01494">
    <property type="entry name" value="FAD_binding_3"/>
    <property type="match status" value="1"/>
</dbReference>
<dbReference type="PANTHER" id="PTHR43476:SF4">
    <property type="entry name" value="BLR0106 PROTEIN"/>
    <property type="match status" value="1"/>
</dbReference>
<proteinExistence type="predicted"/>
<dbReference type="GeneID" id="85314891"/>
<sequence length="445" mass="48866">MTDSKSLPIPPADEIHKEHATVIIVGAGPVGLFLALKLAIKGVDVLVLEAEPTVLQSPRATTYMPIVLNEMEKVGLADDVIRQGHKNQEGVSFRESHAKGGKVLGALKMSQVPKGHVKYDFVGVHMGQHDLAELILKHCGRHPSFRIRWQHRFVGVQQSSPDKPVDVAAVGPKGENFFTCDYLVGADGAGSAVRRSQCIPFEGFTWNDFRFVASNVKYDFEKYGFTTANMIVDEEDWAVIARTGPGDQPWRVAFGVRTDVPESEILKQLPSKYERLLPGPRPLQYELVSANPYWAHQRCAKSWKVGKIVLCGDAGHSNNPVGGLGLTTGFLDAAALGNCLVRILVNGEEGDSLLQRYAEVRRSAWLDYTCNASIEFKLRLHSTDPEVVASRDAWFHSLNTDPDVHKKAASMMNSSIEDMFEVPAPSSDESSKSREATSESVSVTA</sequence>
<organism evidence="7 8">
    <name type="scientific">Phialemonium atrogriseum</name>
    <dbReference type="NCBI Taxonomy" id="1093897"/>
    <lineage>
        <taxon>Eukaryota</taxon>
        <taxon>Fungi</taxon>
        <taxon>Dikarya</taxon>
        <taxon>Ascomycota</taxon>
        <taxon>Pezizomycotina</taxon>
        <taxon>Sordariomycetes</taxon>
        <taxon>Sordariomycetidae</taxon>
        <taxon>Cephalothecales</taxon>
        <taxon>Cephalothecaceae</taxon>
        <taxon>Phialemonium</taxon>
    </lineage>
</organism>
<evidence type="ECO:0000256" key="2">
    <source>
        <dbReference type="ARBA" id="ARBA00022827"/>
    </source>
</evidence>
<dbReference type="GO" id="GO:0016491">
    <property type="term" value="F:oxidoreductase activity"/>
    <property type="evidence" value="ECO:0007669"/>
    <property type="project" value="UniProtKB-KW"/>
</dbReference>
<dbReference type="Gene3D" id="3.30.9.10">
    <property type="entry name" value="D-Amino Acid Oxidase, subunit A, domain 2"/>
    <property type="match status" value="1"/>
</dbReference>
<evidence type="ECO:0000256" key="1">
    <source>
        <dbReference type="ARBA" id="ARBA00022630"/>
    </source>
</evidence>
<evidence type="ECO:0000256" key="3">
    <source>
        <dbReference type="ARBA" id="ARBA00023002"/>
    </source>
</evidence>
<keyword evidence="1" id="KW-0285">Flavoprotein</keyword>
<name>A0AAJ0BW79_9PEZI</name>
<dbReference type="PRINTS" id="PR00420">
    <property type="entry name" value="RNGMNOXGNASE"/>
</dbReference>
<dbReference type="Gene3D" id="3.50.50.60">
    <property type="entry name" value="FAD/NAD(P)-binding domain"/>
    <property type="match status" value="1"/>
</dbReference>
<dbReference type="AlphaFoldDB" id="A0AAJ0BW79"/>
<dbReference type="EMBL" id="MU839016">
    <property type="protein sequence ID" value="KAK1765122.1"/>
    <property type="molecule type" value="Genomic_DNA"/>
</dbReference>
<feature type="region of interest" description="Disordered" evidence="5">
    <location>
        <begin position="420"/>
        <end position="445"/>
    </location>
</feature>
<dbReference type="RefSeq" id="XP_060281335.1">
    <property type="nucleotide sequence ID" value="XM_060431704.1"/>
</dbReference>
<dbReference type="InterPro" id="IPR050631">
    <property type="entry name" value="PheA/TfdB_FAD_monoxygenase"/>
</dbReference>
<reference evidence="7" key="1">
    <citation type="submission" date="2023-06" db="EMBL/GenBank/DDBJ databases">
        <title>Genome-scale phylogeny and comparative genomics of the fungal order Sordariales.</title>
        <authorList>
            <consortium name="Lawrence Berkeley National Laboratory"/>
            <person name="Hensen N."/>
            <person name="Bonometti L."/>
            <person name="Westerberg I."/>
            <person name="Brannstrom I.O."/>
            <person name="Guillou S."/>
            <person name="Cros-Aarteil S."/>
            <person name="Calhoun S."/>
            <person name="Haridas S."/>
            <person name="Kuo A."/>
            <person name="Mondo S."/>
            <person name="Pangilinan J."/>
            <person name="Riley R."/>
            <person name="Labutti K."/>
            <person name="Andreopoulos B."/>
            <person name="Lipzen A."/>
            <person name="Chen C."/>
            <person name="Yanf M."/>
            <person name="Daum C."/>
            <person name="Ng V."/>
            <person name="Clum A."/>
            <person name="Steindorff A."/>
            <person name="Ohm R."/>
            <person name="Martin F."/>
            <person name="Silar P."/>
            <person name="Natvig D."/>
            <person name="Lalanne C."/>
            <person name="Gautier V."/>
            <person name="Ament-Velasquez S.L."/>
            <person name="Kruys A."/>
            <person name="Hutchinson M.I."/>
            <person name="Powell A.J."/>
            <person name="Barry K."/>
            <person name="Miller A.N."/>
            <person name="Grigoriev I.V."/>
            <person name="Debuchy R."/>
            <person name="Gladieux P."/>
            <person name="Thoren M.H."/>
            <person name="Johannesson H."/>
        </authorList>
    </citation>
    <scope>NUCLEOTIDE SEQUENCE</scope>
    <source>
        <strain evidence="7">8032-3</strain>
    </source>
</reference>
<dbReference type="GO" id="GO:0071949">
    <property type="term" value="F:FAD binding"/>
    <property type="evidence" value="ECO:0007669"/>
    <property type="project" value="InterPro"/>
</dbReference>
<evidence type="ECO:0000313" key="8">
    <source>
        <dbReference type="Proteomes" id="UP001244011"/>
    </source>
</evidence>
<evidence type="ECO:0000256" key="4">
    <source>
        <dbReference type="ARBA" id="ARBA00023027"/>
    </source>
</evidence>
<comment type="caution">
    <text evidence="7">The sequence shown here is derived from an EMBL/GenBank/DDBJ whole genome shotgun (WGS) entry which is preliminary data.</text>
</comment>
<dbReference type="PANTHER" id="PTHR43476">
    <property type="entry name" value="3-(3-HYDROXY-PHENYL)PROPIONATE/3-HYDROXYCINNAMIC ACID HYDROXYLASE"/>
    <property type="match status" value="1"/>
</dbReference>
<evidence type="ECO:0000313" key="7">
    <source>
        <dbReference type="EMBL" id="KAK1765122.1"/>
    </source>
</evidence>
<accession>A0AAJ0BW79</accession>
<feature type="domain" description="FAD-binding" evidence="6">
    <location>
        <begin position="20"/>
        <end position="363"/>
    </location>
</feature>
<keyword evidence="4" id="KW-0520">NAD</keyword>